<keyword evidence="3" id="KW-0328">Glycosyltransferase</keyword>
<reference evidence="9" key="1">
    <citation type="submission" date="2022-06" db="EMBL/GenBank/DDBJ databases">
        <authorList>
            <person name="Dietemann V."/>
            <person name="Ory F."/>
            <person name="Dainat B."/>
            <person name="Oberhansli S."/>
        </authorList>
    </citation>
    <scope>NUCLEOTIDE SEQUENCE</scope>
    <source>
        <strain evidence="9">Ena-SAMPLE-TAB-26-04-2022-14:26:32:270-5432</strain>
    </source>
</reference>
<dbReference type="EMBL" id="CALYLO010000017">
    <property type="protein sequence ID" value="CAH8249548.1"/>
    <property type="molecule type" value="Genomic_DNA"/>
</dbReference>
<proteinExistence type="predicted"/>
<dbReference type="InterPro" id="IPR051142">
    <property type="entry name" value="Glycosyltransferase_29"/>
</dbReference>
<dbReference type="Pfam" id="PF00777">
    <property type="entry name" value="Glyco_transf_29"/>
    <property type="match status" value="1"/>
</dbReference>
<evidence type="ECO:0000313" key="9">
    <source>
        <dbReference type="EMBL" id="CAH8249548.1"/>
    </source>
</evidence>
<name>A0ABM9GCR2_9BACL</name>
<keyword evidence="6" id="KW-1133">Transmembrane helix</keyword>
<evidence type="ECO:0000313" key="10">
    <source>
        <dbReference type="Proteomes" id="UP001154322"/>
    </source>
</evidence>
<keyword evidence="5" id="KW-0812">Transmembrane</keyword>
<comment type="caution">
    <text evidence="9">The sequence shown here is derived from an EMBL/GenBank/DDBJ whole genome shotgun (WGS) entry which is preliminary data.</text>
</comment>
<evidence type="ECO:0000256" key="1">
    <source>
        <dbReference type="ARBA" id="ARBA00004167"/>
    </source>
</evidence>
<evidence type="ECO:0000256" key="5">
    <source>
        <dbReference type="ARBA" id="ARBA00022692"/>
    </source>
</evidence>
<evidence type="ECO:0000256" key="6">
    <source>
        <dbReference type="ARBA" id="ARBA00022989"/>
    </source>
</evidence>
<organism evidence="9 10">
    <name type="scientific">Paenibacillus melissococcoides</name>
    <dbReference type="NCBI Taxonomy" id="2912268"/>
    <lineage>
        <taxon>Bacteria</taxon>
        <taxon>Bacillati</taxon>
        <taxon>Bacillota</taxon>
        <taxon>Bacilli</taxon>
        <taxon>Bacillales</taxon>
        <taxon>Paenibacillaceae</taxon>
        <taxon>Paenibacillus</taxon>
    </lineage>
</organism>
<dbReference type="Gene3D" id="3.90.1480.20">
    <property type="entry name" value="Glycosyl transferase family 29"/>
    <property type="match status" value="1"/>
</dbReference>
<keyword evidence="10" id="KW-1185">Reference proteome</keyword>
<evidence type="ECO:0000256" key="8">
    <source>
        <dbReference type="ARBA" id="ARBA00023180"/>
    </source>
</evidence>
<dbReference type="PANTHER" id="PTHR13713:SF95">
    <property type="entry name" value="CMP-N-ACETYLNEURAMINATE-BETA-GALACTOSAMIDE- ALPHA-2,3-SIALYLTRANSFERASE 4 ISOFORM 1"/>
    <property type="match status" value="1"/>
</dbReference>
<dbReference type="RefSeq" id="WP_213428018.1">
    <property type="nucleotide sequence ID" value="NZ_AP031286.1"/>
</dbReference>
<evidence type="ECO:0000256" key="7">
    <source>
        <dbReference type="ARBA" id="ARBA00023136"/>
    </source>
</evidence>
<evidence type="ECO:0000256" key="2">
    <source>
        <dbReference type="ARBA" id="ARBA00004308"/>
    </source>
</evidence>
<keyword evidence="8" id="KW-0325">Glycoprotein</keyword>
<dbReference type="InterPro" id="IPR001675">
    <property type="entry name" value="Glyco_trans_29"/>
</dbReference>
<accession>A0ABM9GCR2</accession>
<evidence type="ECO:0000256" key="4">
    <source>
        <dbReference type="ARBA" id="ARBA00022679"/>
    </source>
</evidence>
<comment type="subcellular location">
    <subcellularLocation>
        <location evidence="2">Endomembrane system</location>
    </subcellularLocation>
    <subcellularLocation>
        <location evidence="1">Membrane</location>
        <topology evidence="1">Single-pass membrane protein</topology>
    </subcellularLocation>
</comment>
<gene>
    <name evidence="9" type="ORF">WJ0W_006733</name>
</gene>
<dbReference type="InterPro" id="IPR038578">
    <property type="entry name" value="GT29-like_sf"/>
</dbReference>
<keyword evidence="7" id="KW-0472">Membrane</keyword>
<keyword evidence="4" id="KW-0808">Transferase</keyword>
<sequence length="239" mass="27436">MFKEFTTNWFTQCFGHTKSIAIVGNAPSVKNSMLGAIIDNCDVVCRMNQYQIAGYQNDVGSRTDLYISNYLNPKTLNELERDGVKAILVSRPPSQKHAYNVALGKILRNFQQLKKINTVFIHEDDFDELYHMLNIPIDDQTGRNPTTGLTSLYCILKHLQIEKIILIGFNFFDGSHPDGVYYFSRELYNNVTLNELHHIYHPQDAEKQAFRSLISNHPQVVVSEEIAMLLKLKENVILK</sequence>
<dbReference type="PANTHER" id="PTHR13713">
    <property type="entry name" value="SIALYLTRANSFERASE"/>
    <property type="match status" value="1"/>
</dbReference>
<evidence type="ECO:0000256" key="3">
    <source>
        <dbReference type="ARBA" id="ARBA00022676"/>
    </source>
</evidence>
<protein>
    <submittedName>
        <fullName evidence="9">Glycosyltransferase family 29 protein</fullName>
    </submittedName>
</protein>
<dbReference type="Proteomes" id="UP001154322">
    <property type="component" value="Unassembled WGS sequence"/>
</dbReference>